<evidence type="ECO:0000256" key="8">
    <source>
        <dbReference type="ARBA" id="ARBA00023136"/>
    </source>
</evidence>
<dbReference type="EMBL" id="JAQQAF010000004">
    <property type="protein sequence ID" value="KAJ8492687.1"/>
    <property type="molecule type" value="Genomic_DNA"/>
</dbReference>
<dbReference type="GO" id="GO:0010344">
    <property type="term" value="P:seed oilbody biogenesis"/>
    <property type="evidence" value="ECO:0007669"/>
    <property type="project" value="TreeGrafter"/>
</dbReference>
<dbReference type="AlphaFoldDB" id="A0AAV8RBE1"/>
<evidence type="ECO:0000256" key="2">
    <source>
        <dbReference type="ARBA" id="ARBA00004141"/>
    </source>
</evidence>
<evidence type="ECO:0000256" key="10">
    <source>
        <dbReference type="SAM" id="Phobius"/>
    </source>
</evidence>
<feature type="transmembrane region" description="Helical" evidence="10">
    <location>
        <begin position="78"/>
        <end position="104"/>
    </location>
</feature>
<evidence type="ECO:0000256" key="7">
    <source>
        <dbReference type="ARBA" id="ARBA00022989"/>
    </source>
</evidence>
<comment type="subcellular location">
    <subcellularLocation>
        <location evidence="3">Lipid droplet</location>
    </subcellularLocation>
    <subcellularLocation>
        <location evidence="2">Membrane</location>
        <topology evidence="2">Multi-pass membrane protein</topology>
    </subcellularLocation>
</comment>
<comment type="function">
    <text evidence="1">May have a structural role to stabilize the lipid body during desiccation of the seed by preventing coalescence of the oil. Probably interacts with both lipid and phospholipid moieties of lipid bodies. May also provide recognition signals for specific lipase anchorage in lipolysis during seedling growth.</text>
</comment>
<feature type="transmembrane region" description="Helical" evidence="10">
    <location>
        <begin position="49"/>
        <end position="72"/>
    </location>
</feature>
<organism evidence="11 12">
    <name type="scientific">Ensete ventricosum</name>
    <name type="common">Abyssinian banana</name>
    <name type="synonym">Musa ensete</name>
    <dbReference type="NCBI Taxonomy" id="4639"/>
    <lineage>
        <taxon>Eukaryota</taxon>
        <taxon>Viridiplantae</taxon>
        <taxon>Streptophyta</taxon>
        <taxon>Embryophyta</taxon>
        <taxon>Tracheophyta</taxon>
        <taxon>Spermatophyta</taxon>
        <taxon>Magnoliopsida</taxon>
        <taxon>Liliopsida</taxon>
        <taxon>Zingiberales</taxon>
        <taxon>Musaceae</taxon>
        <taxon>Ensete</taxon>
    </lineage>
</organism>
<keyword evidence="8 10" id="KW-0472">Membrane</keyword>
<gene>
    <name evidence="11" type="ORF">OPV22_014408</name>
</gene>
<feature type="compositionally biased region" description="Basic and acidic residues" evidence="9">
    <location>
        <begin position="10"/>
        <end position="27"/>
    </location>
</feature>
<keyword evidence="6 10" id="KW-0812">Transmembrane</keyword>
<evidence type="ECO:0000256" key="9">
    <source>
        <dbReference type="SAM" id="MobiDB-lite"/>
    </source>
</evidence>
<keyword evidence="7 10" id="KW-1133">Transmembrane helix</keyword>
<evidence type="ECO:0000313" key="11">
    <source>
        <dbReference type="EMBL" id="KAJ8492687.1"/>
    </source>
</evidence>
<feature type="region of interest" description="Disordered" evidence="9">
    <location>
        <begin position="118"/>
        <end position="149"/>
    </location>
</feature>
<comment type="similarity">
    <text evidence="4">Belongs to the oleosin family.</text>
</comment>
<proteinExistence type="inferred from homology"/>
<dbReference type="PANTHER" id="PTHR33203">
    <property type="entry name" value="OLEOSIN"/>
    <property type="match status" value="1"/>
</dbReference>
<dbReference type="PANTHER" id="PTHR33203:SF44">
    <property type="entry name" value="OLEOSIN 20.3 KDA"/>
    <property type="match status" value="1"/>
</dbReference>
<name>A0AAV8RBE1_ENSVE</name>
<dbReference type="GO" id="GO:0012511">
    <property type="term" value="C:monolayer-surrounded lipid storage body"/>
    <property type="evidence" value="ECO:0007669"/>
    <property type="project" value="InterPro"/>
</dbReference>
<evidence type="ECO:0000256" key="5">
    <source>
        <dbReference type="ARBA" id="ARBA00022677"/>
    </source>
</evidence>
<reference evidence="11 12" key="1">
    <citation type="submission" date="2022-12" db="EMBL/GenBank/DDBJ databases">
        <title>Chromosome-scale assembly of the Ensete ventricosum genome.</title>
        <authorList>
            <person name="Dussert Y."/>
            <person name="Stocks J."/>
            <person name="Wendawek A."/>
            <person name="Woldeyes F."/>
            <person name="Nichols R.A."/>
            <person name="Borrell J.S."/>
        </authorList>
    </citation>
    <scope>NUCLEOTIDE SEQUENCE [LARGE SCALE GENOMIC DNA]</scope>
    <source>
        <strain evidence="12">cv. Maze</strain>
        <tissue evidence="11">Seeds</tissue>
    </source>
</reference>
<dbReference type="GO" id="GO:0019915">
    <property type="term" value="P:lipid storage"/>
    <property type="evidence" value="ECO:0007669"/>
    <property type="project" value="TreeGrafter"/>
</dbReference>
<dbReference type="InterPro" id="IPR000136">
    <property type="entry name" value="Oleosin"/>
</dbReference>
<comment type="caution">
    <text evidence="11">The sequence shown here is derived from an EMBL/GenBank/DDBJ whole genome shotgun (WGS) entry which is preliminary data.</text>
</comment>
<sequence length="149" mass="15622">MRTALQTMGDSERERHPTETMKGHLLPEKGPSTSQALAVATLLPLGGGLLALAGLTLVGSLIGLAVLTPLLLLFSPLLVPAALLVALAATGFLASGAFGLTGLLSMGHLLNRARGLLQRTPEQTEDTKRRVGEVGQRARARERDAAQRT</sequence>
<keyword evidence="5" id="KW-0551">Lipid droplet</keyword>
<accession>A0AAV8RBE1</accession>
<keyword evidence="12" id="KW-1185">Reference proteome</keyword>
<evidence type="ECO:0000313" key="12">
    <source>
        <dbReference type="Proteomes" id="UP001222027"/>
    </source>
</evidence>
<evidence type="ECO:0008006" key="13">
    <source>
        <dbReference type="Google" id="ProtNLM"/>
    </source>
</evidence>
<feature type="compositionally biased region" description="Basic and acidic residues" evidence="9">
    <location>
        <begin position="139"/>
        <end position="149"/>
    </location>
</feature>
<evidence type="ECO:0000256" key="4">
    <source>
        <dbReference type="ARBA" id="ARBA00010858"/>
    </source>
</evidence>
<protein>
    <recommendedName>
        <fullName evidence="13">Oleosin</fullName>
    </recommendedName>
</protein>
<dbReference type="GO" id="GO:0050826">
    <property type="term" value="P:response to freezing"/>
    <property type="evidence" value="ECO:0007669"/>
    <property type="project" value="TreeGrafter"/>
</dbReference>
<evidence type="ECO:0000256" key="1">
    <source>
        <dbReference type="ARBA" id="ARBA00002582"/>
    </source>
</evidence>
<feature type="region of interest" description="Disordered" evidence="9">
    <location>
        <begin position="1"/>
        <end position="28"/>
    </location>
</feature>
<evidence type="ECO:0000256" key="6">
    <source>
        <dbReference type="ARBA" id="ARBA00022692"/>
    </source>
</evidence>
<dbReference type="Pfam" id="PF01277">
    <property type="entry name" value="Oleosin"/>
    <property type="match status" value="1"/>
</dbReference>
<evidence type="ECO:0000256" key="3">
    <source>
        <dbReference type="ARBA" id="ARBA00004502"/>
    </source>
</evidence>
<dbReference type="Proteomes" id="UP001222027">
    <property type="component" value="Unassembled WGS sequence"/>
</dbReference>
<dbReference type="GO" id="GO:0016020">
    <property type="term" value="C:membrane"/>
    <property type="evidence" value="ECO:0007669"/>
    <property type="project" value="UniProtKB-SubCell"/>
</dbReference>